<protein>
    <submittedName>
        <fullName evidence="3">Tripartite tricarboxylate transporter substrate binding protein</fullName>
    </submittedName>
</protein>
<comment type="caution">
    <text evidence="3">The sequence shown here is derived from an EMBL/GenBank/DDBJ whole genome shotgun (WGS) entry which is preliminary data.</text>
</comment>
<dbReference type="Gene3D" id="3.40.190.10">
    <property type="entry name" value="Periplasmic binding protein-like II"/>
    <property type="match status" value="1"/>
</dbReference>
<evidence type="ECO:0000313" key="3">
    <source>
        <dbReference type="EMBL" id="NUZ07259.1"/>
    </source>
</evidence>
<gene>
    <name evidence="3" type="ORF">HQN59_15970</name>
</gene>
<sequence length="334" mass="35351">MHDLDRASTRRDWLVRAAVCSLLPVALPTLAQPAGAAFHPTRSVRIVSPQQAGGSTDAILRPLAGKLAELWGQAVNIENKPGGGSIIATQTVVQAPPDGHTLGLAINSLTINPSLRSDLPYDTLSQLTPVTLIGSVTVALVVHASLGVDDLPGFVAYAKAKPGAVSWASLGIGTGGHVTGELLARRAGIDMVHVPFSGSSGAYRELLPGRVQAAFVVLESALPHLRNGTLRLLAVTDPRRNRQFPAVPTLAEHYPGLGYEGIFGIVAPAGLPPALLRALHADIVKILGDPEVREQLERQSMDVIAAPPQEFAQVIRREIEHWRVAVRESGAKLN</sequence>
<dbReference type="InterPro" id="IPR006311">
    <property type="entry name" value="TAT_signal"/>
</dbReference>
<dbReference type="PANTHER" id="PTHR42928:SF5">
    <property type="entry name" value="BLR1237 PROTEIN"/>
    <property type="match status" value="1"/>
</dbReference>
<dbReference type="Gene3D" id="3.40.190.150">
    <property type="entry name" value="Bordetella uptake gene, domain 1"/>
    <property type="match status" value="1"/>
</dbReference>
<feature type="signal peptide" evidence="2">
    <location>
        <begin position="1"/>
        <end position="31"/>
    </location>
</feature>
<dbReference type="InterPro" id="IPR005064">
    <property type="entry name" value="BUG"/>
</dbReference>
<dbReference type="Proteomes" id="UP000529637">
    <property type="component" value="Unassembled WGS sequence"/>
</dbReference>
<keyword evidence="4" id="KW-1185">Reference proteome</keyword>
<accession>A0A7Y6NQ93</accession>
<keyword evidence="2" id="KW-0732">Signal</keyword>
<reference evidence="3 4" key="1">
    <citation type="submission" date="2020-06" db="EMBL/GenBank/DDBJ databases">
        <title>Schlegella sp. ID0723 isolated from air conditioner.</title>
        <authorList>
            <person name="Kim D.Y."/>
            <person name="Kim D.-U."/>
        </authorList>
    </citation>
    <scope>NUCLEOTIDE SEQUENCE [LARGE SCALE GENOMIC DNA]</scope>
    <source>
        <strain evidence="3 4">ID0723</strain>
    </source>
</reference>
<proteinExistence type="inferred from homology"/>
<evidence type="ECO:0000256" key="2">
    <source>
        <dbReference type="SAM" id="SignalP"/>
    </source>
</evidence>
<dbReference type="PROSITE" id="PS51318">
    <property type="entry name" value="TAT"/>
    <property type="match status" value="1"/>
</dbReference>
<dbReference type="PIRSF" id="PIRSF017082">
    <property type="entry name" value="YflP"/>
    <property type="match status" value="1"/>
</dbReference>
<dbReference type="SUPFAM" id="SSF53850">
    <property type="entry name" value="Periplasmic binding protein-like II"/>
    <property type="match status" value="1"/>
</dbReference>
<dbReference type="EMBL" id="JABWMJ010000007">
    <property type="protein sequence ID" value="NUZ07259.1"/>
    <property type="molecule type" value="Genomic_DNA"/>
</dbReference>
<dbReference type="PANTHER" id="PTHR42928">
    <property type="entry name" value="TRICARBOXYLATE-BINDING PROTEIN"/>
    <property type="match status" value="1"/>
</dbReference>
<comment type="similarity">
    <text evidence="1">Belongs to the UPF0065 (bug) family.</text>
</comment>
<dbReference type="AlphaFoldDB" id="A0A7Y6NQ93"/>
<dbReference type="InterPro" id="IPR042100">
    <property type="entry name" value="Bug_dom1"/>
</dbReference>
<name>A0A7Y6NQ93_9BURK</name>
<organism evidence="3 4">
    <name type="scientific">Piscinibacter koreensis</name>
    <dbReference type="NCBI Taxonomy" id="2742824"/>
    <lineage>
        <taxon>Bacteria</taxon>
        <taxon>Pseudomonadati</taxon>
        <taxon>Pseudomonadota</taxon>
        <taxon>Betaproteobacteria</taxon>
        <taxon>Burkholderiales</taxon>
        <taxon>Sphaerotilaceae</taxon>
        <taxon>Piscinibacter</taxon>
    </lineage>
</organism>
<dbReference type="Pfam" id="PF03401">
    <property type="entry name" value="TctC"/>
    <property type="match status" value="1"/>
</dbReference>
<evidence type="ECO:0000256" key="1">
    <source>
        <dbReference type="ARBA" id="ARBA00006987"/>
    </source>
</evidence>
<feature type="chain" id="PRO_5031201953" evidence="2">
    <location>
        <begin position="32"/>
        <end position="334"/>
    </location>
</feature>
<evidence type="ECO:0000313" key="4">
    <source>
        <dbReference type="Proteomes" id="UP000529637"/>
    </source>
</evidence>